<protein>
    <recommendedName>
        <fullName evidence="1">PIN domain-containing protein</fullName>
    </recommendedName>
</protein>
<proteinExistence type="predicted"/>
<reference evidence="2 3" key="1">
    <citation type="journal article" date="2015" name="Nature">
        <title>rRNA introns, odd ribosomes, and small enigmatic genomes across a large radiation of phyla.</title>
        <authorList>
            <person name="Brown C.T."/>
            <person name="Hug L.A."/>
            <person name="Thomas B.C."/>
            <person name="Sharon I."/>
            <person name="Castelle C.J."/>
            <person name="Singh A."/>
            <person name="Wilkins M.J."/>
            <person name="Williams K.H."/>
            <person name="Banfield J.F."/>
        </authorList>
    </citation>
    <scope>NUCLEOTIDE SEQUENCE [LARGE SCALE GENOMIC DNA]</scope>
</reference>
<feature type="domain" description="PIN" evidence="1">
    <location>
        <begin position="4"/>
        <end position="116"/>
    </location>
</feature>
<dbReference type="Proteomes" id="UP000034307">
    <property type="component" value="Unassembled WGS sequence"/>
</dbReference>
<dbReference type="EMBL" id="LCNO01000024">
    <property type="protein sequence ID" value="KKU57141.1"/>
    <property type="molecule type" value="Genomic_DNA"/>
</dbReference>
<dbReference type="AlphaFoldDB" id="A0A0G1RJ38"/>
<dbReference type="PATRIC" id="fig|1618358.3.peg.823"/>
<sequence length="146" mass="16484">MLGVIVDTNVLVRAVLSGRGREDAIIDKIGNEDWRLAYGKGQLEEMVRVLGYERISKKYKWDKDAVDELISWVVKYGRQIQAAEVEMCRDKDDNYVVGLAVRAARKSLVYLVTGDKDILDLKGKVENVTIITPGEFLKVEVGARVR</sequence>
<evidence type="ECO:0000259" key="1">
    <source>
        <dbReference type="Pfam" id="PF13470"/>
    </source>
</evidence>
<gene>
    <name evidence="2" type="ORF">UX80_C0024G0007</name>
</gene>
<dbReference type="STRING" id="1618358.UX80_C0024G0007"/>
<evidence type="ECO:0000313" key="2">
    <source>
        <dbReference type="EMBL" id="KKU57141.1"/>
    </source>
</evidence>
<dbReference type="InterPro" id="IPR002850">
    <property type="entry name" value="PIN_toxin-like"/>
</dbReference>
<dbReference type="SUPFAM" id="SSF88723">
    <property type="entry name" value="PIN domain-like"/>
    <property type="match status" value="1"/>
</dbReference>
<comment type="caution">
    <text evidence="2">The sequence shown here is derived from an EMBL/GenBank/DDBJ whole genome shotgun (WGS) entry which is preliminary data.</text>
</comment>
<dbReference type="InterPro" id="IPR029060">
    <property type="entry name" value="PIN-like_dom_sf"/>
</dbReference>
<dbReference type="InterPro" id="IPR002716">
    <property type="entry name" value="PIN_dom"/>
</dbReference>
<evidence type="ECO:0000313" key="3">
    <source>
        <dbReference type="Proteomes" id="UP000034307"/>
    </source>
</evidence>
<dbReference type="PANTHER" id="PTHR34610">
    <property type="entry name" value="SSL7007 PROTEIN"/>
    <property type="match status" value="1"/>
</dbReference>
<dbReference type="NCBIfam" id="TIGR00305">
    <property type="entry name" value="putative toxin-antitoxin system toxin component, PIN family"/>
    <property type="match status" value="1"/>
</dbReference>
<accession>A0A0G1RJ38</accession>
<organism evidence="2 3">
    <name type="scientific">Candidatus Amesbacteria bacterium GW2011_GWA2_47_11b</name>
    <dbReference type="NCBI Taxonomy" id="1618358"/>
    <lineage>
        <taxon>Bacteria</taxon>
        <taxon>Candidatus Amesiibacteriota</taxon>
    </lineage>
</organism>
<dbReference type="Pfam" id="PF13470">
    <property type="entry name" value="PIN_3"/>
    <property type="match status" value="1"/>
</dbReference>
<dbReference type="PANTHER" id="PTHR34610:SF4">
    <property type="entry name" value="SLL8027 PROTEIN"/>
    <property type="match status" value="1"/>
</dbReference>
<name>A0A0G1RJ38_9BACT</name>